<proteinExistence type="predicted"/>
<reference evidence="2" key="1">
    <citation type="submission" date="2022-02" db="EMBL/GenBank/DDBJ databases">
        <title>Qipengyuania spongiae sp. nov., isolated from marine sponge.</title>
        <authorList>
            <person name="Li Z."/>
            <person name="Zhang M."/>
        </authorList>
    </citation>
    <scope>NUCLEOTIDE SEQUENCE</scope>
    <source>
        <strain evidence="2">PHS-Z21</strain>
    </source>
</reference>
<dbReference type="Proteomes" id="UP001065265">
    <property type="component" value="Chromosome"/>
</dbReference>
<evidence type="ECO:0000313" key="3">
    <source>
        <dbReference type="Proteomes" id="UP001065265"/>
    </source>
</evidence>
<dbReference type="EMBL" id="CP092471">
    <property type="protein sequence ID" value="UVI40143.1"/>
    <property type="molecule type" value="Genomic_DNA"/>
</dbReference>
<gene>
    <name evidence="2" type="ORF">L1F33_04105</name>
</gene>
<feature type="domain" description="PilZ" evidence="1">
    <location>
        <begin position="21"/>
        <end position="89"/>
    </location>
</feature>
<evidence type="ECO:0000313" key="2">
    <source>
        <dbReference type="EMBL" id="UVI40143.1"/>
    </source>
</evidence>
<dbReference type="SUPFAM" id="SSF141371">
    <property type="entry name" value="PilZ domain-like"/>
    <property type="match status" value="1"/>
</dbReference>
<sequence length="124" mass="13517">MSAVNTRNLDRDSLFLMGELIVDGHAGPTRVKIRNLSAGGMMAEGDFDIERGARVSVTLRNIGKVSGSVAWVQDNRIGVAFEREIDPKLARDAVGTGDTHAPRYTRPVIGRSISDDWTGPLRKL</sequence>
<keyword evidence="3" id="KW-1185">Reference proteome</keyword>
<name>A0ABY5T478_9SPHN</name>
<dbReference type="Pfam" id="PF07238">
    <property type="entry name" value="PilZ"/>
    <property type="match status" value="1"/>
</dbReference>
<accession>A0ABY5T478</accession>
<protein>
    <submittedName>
        <fullName evidence="2">PilZ domain-containing protein</fullName>
    </submittedName>
</protein>
<evidence type="ECO:0000259" key="1">
    <source>
        <dbReference type="Pfam" id="PF07238"/>
    </source>
</evidence>
<organism evidence="2 3">
    <name type="scientific">Qipengyuania spongiae</name>
    <dbReference type="NCBI Taxonomy" id="2909673"/>
    <lineage>
        <taxon>Bacteria</taxon>
        <taxon>Pseudomonadati</taxon>
        <taxon>Pseudomonadota</taxon>
        <taxon>Alphaproteobacteria</taxon>
        <taxon>Sphingomonadales</taxon>
        <taxon>Erythrobacteraceae</taxon>
        <taxon>Qipengyuania</taxon>
    </lineage>
</organism>
<dbReference type="RefSeq" id="WP_265560168.1">
    <property type="nucleotide sequence ID" value="NZ_CP092471.1"/>
</dbReference>
<dbReference type="InterPro" id="IPR009875">
    <property type="entry name" value="PilZ_domain"/>
</dbReference>